<reference evidence="4" key="1">
    <citation type="journal article" date="2014" name="Proc. Natl. Acad. Sci. U.S.A.">
        <title>Extensive sampling of basidiomycete genomes demonstrates inadequacy of the white-rot/brown-rot paradigm for wood decay fungi.</title>
        <authorList>
            <person name="Riley R."/>
            <person name="Salamov A.A."/>
            <person name="Brown D.W."/>
            <person name="Nagy L.G."/>
            <person name="Floudas D."/>
            <person name="Held B.W."/>
            <person name="Levasseur A."/>
            <person name="Lombard V."/>
            <person name="Morin E."/>
            <person name="Otillar R."/>
            <person name="Lindquist E.A."/>
            <person name="Sun H."/>
            <person name="LaButti K.M."/>
            <person name="Schmutz J."/>
            <person name="Jabbour D."/>
            <person name="Luo H."/>
            <person name="Baker S.E."/>
            <person name="Pisabarro A.G."/>
            <person name="Walton J.D."/>
            <person name="Blanchette R.A."/>
            <person name="Henrissat B."/>
            <person name="Martin F."/>
            <person name="Cullen D."/>
            <person name="Hibbett D.S."/>
            <person name="Grigoriev I.V."/>
        </authorList>
    </citation>
    <scope>NUCLEOTIDE SEQUENCE [LARGE SCALE GENOMIC DNA]</scope>
    <source>
        <strain evidence="4">FD-172 SS1</strain>
    </source>
</reference>
<feature type="compositionally biased region" description="Polar residues" evidence="1">
    <location>
        <begin position="13"/>
        <end position="26"/>
    </location>
</feature>
<proteinExistence type="predicted"/>
<keyword evidence="4" id="KW-1185">Reference proteome</keyword>
<name>A0A067MKD2_BOTB1</name>
<dbReference type="Pfam" id="PF00188">
    <property type="entry name" value="CAP"/>
    <property type="match status" value="1"/>
</dbReference>
<dbReference type="PANTHER" id="PTHR10334">
    <property type="entry name" value="CYSTEINE-RICH SECRETORY PROTEIN-RELATED"/>
    <property type="match status" value="1"/>
</dbReference>
<dbReference type="HOGENOM" id="CLU_035730_3_3_1"/>
<dbReference type="Gene3D" id="3.40.33.10">
    <property type="entry name" value="CAP"/>
    <property type="match status" value="1"/>
</dbReference>
<evidence type="ECO:0000256" key="1">
    <source>
        <dbReference type="SAM" id="MobiDB-lite"/>
    </source>
</evidence>
<accession>A0A067MKD2</accession>
<dbReference type="InParanoid" id="A0A067MKD2"/>
<feature type="region of interest" description="Disordered" evidence="1">
    <location>
        <begin position="75"/>
        <end position="120"/>
    </location>
</feature>
<dbReference type="InterPro" id="IPR014044">
    <property type="entry name" value="CAP_dom"/>
</dbReference>
<dbReference type="STRING" id="930990.A0A067MKD2"/>
<dbReference type="AlphaFoldDB" id="A0A067MKD2"/>
<evidence type="ECO:0000313" key="4">
    <source>
        <dbReference type="Proteomes" id="UP000027195"/>
    </source>
</evidence>
<dbReference type="PRINTS" id="PR00837">
    <property type="entry name" value="V5TPXLIKE"/>
</dbReference>
<evidence type="ECO:0000259" key="2">
    <source>
        <dbReference type="SMART" id="SM00198"/>
    </source>
</evidence>
<dbReference type="InterPro" id="IPR035940">
    <property type="entry name" value="CAP_sf"/>
</dbReference>
<feature type="region of interest" description="Disordered" evidence="1">
    <location>
        <begin position="1"/>
        <end position="36"/>
    </location>
</feature>
<dbReference type="InterPro" id="IPR001283">
    <property type="entry name" value="CRISP-related"/>
</dbReference>
<evidence type="ECO:0000313" key="3">
    <source>
        <dbReference type="EMBL" id="KDQ15190.1"/>
    </source>
</evidence>
<dbReference type="OrthoDB" id="337038at2759"/>
<feature type="compositionally biased region" description="Polar residues" evidence="1">
    <location>
        <begin position="108"/>
        <end position="120"/>
    </location>
</feature>
<dbReference type="EMBL" id="KL198033">
    <property type="protein sequence ID" value="KDQ15190.1"/>
    <property type="molecule type" value="Genomic_DNA"/>
</dbReference>
<feature type="domain" description="SCP" evidence="2">
    <location>
        <begin position="119"/>
        <end position="249"/>
    </location>
</feature>
<organism evidence="3 4">
    <name type="scientific">Botryobasidium botryosum (strain FD-172 SS1)</name>
    <dbReference type="NCBI Taxonomy" id="930990"/>
    <lineage>
        <taxon>Eukaryota</taxon>
        <taxon>Fungi</taxon>
        <taxon>Dikarya</taxon>
        <taxon>Basidiomycota</taxon>
        <taxon>Agaricomycotina</taxon>
        <taxon>Agaricomycetes</taxon>
        <taxon>Cantharellales</taxon>
        <taxon>Botryobasidiaceae</taxon>
        <taxon>Botryobasidium</taxon>
    </lineage>
</organism>
<gene>
    <name evidence="3" type="ORF">BOTBODRAFT_174041</name>
</gene>
<feature type="compositionally biased region" description="Low complexity" evidence="1">
    <location>
        <begin position="76"/>
        <end position="107"/>
    </location>
</feature>
<dbReference type="Proteomes" id="UP000027195">
    <property type="component" value="Unassembled WGS sequence"/>
</dbReference>
<dbReference type="SMART" id="SM00198">
    <property type="entry name" value="SCP"/>
    <property type="match status" value="1"/>
</dbReference>
<sequence length="257" mass="26831">MLAPASPEANLHRVTTSEVEQPTATPSHDMKPVKTGTTDIQVAPPVTTITAPLAAPPVVQKITTITISTKEQLFPTTTTTSSKSHSTPAAIAATSTSSKPQSTPTNTDSIPTSSTTSQSDIDAYLTGHNTVRAQHGAEPLTWSDNLAEKAQQWSNGCVFQHSGGVLGAFGENLAAGTGSGYTIASGIKSWTDEASTYSFGVPSHFTQVVWKGTTQVGCAFTMCSGIFDASFGLARYIVCEYSPQGNIIGEFAANVQV</sequence>
<protein>
    <recommendedName>
        <fullName evidence="2">SCP domain-containing protein</fullName>
    </recommendedName>
</protein>
<dbReference type="SUPFAM" id="SSF55797">
    <property type="entry name" value="PR-1-like"/>
    <property type="match status" value="1"/>
</dbReference>